<evidence type="ECO:0000256" key="2">
    <source>
        <dbReference type="ARBA" id="ARBA00022729"/>
    </source>
</evidence>
<dbReference type="PANTHER" id="PTHR34216">
    <property type="match status" value="1"/>
</dbReference>
<dbReference type="InterPro" id="IPR051398">
    <property type="entry name" value="Polysacch_Deacetylase"/>
</dbReference>
<dbReference type="Gene3D" id="3.20.20.370">
    <property type="entry name" value="Glycoside hydrolase/deacetylase"/>
    <property type="match status" value="1"/>
</dbReference>
<evidence type="ECO:0000259" key="3">
    <source>
        <dbReference type="PROSITE" id="PS51677"/>
    </source>
</evidence>
<dbReference type="EMBL" id="BMHE01000021">
    <property type="protein sequence ID" value="GFZ89808.1"/>
    <property type="molecule type" value="Genomic_DNA"/>
</dbReference>
<dbReference type="SUPFAM" id="SSF88713">
    <property type="entry name" value="Glycoside hydrolase/deacetylase"/>
    <property type="match status" value="1"/>
</dbReference>
<sequence length="290" mass="33212">MRIWMMWKSLFIAILLFINFFPSFVSADKVMYTNEVAVLVYHHIDDQVQGPVTISTKLFEKQMEAMLRQGYRFITMDQFKKFMSEKADVPDNAVLVTFDDGYESFYTKAFPILKKMRIPAVNFVITKGLEDPKGTLLASLSRDEIKQMRKEFSGVDFQLHSDQMHAMKDGKPLLSNKITTNGVTETDNDFKQRVINDTRKCMTKIRDINGAKSVDSYAYPFGSFDDQTISFLHEAGVKFAFTTKAGMTNVETDPMQVPRINAGSPYIRPLSINNLIKQALRHQIPDLTKN</sequence>
<gene>
    <name evidence="4" type="ORF">GCM10008018_40070</name>
</gene>
<comment type="caution">
    <text evidence="4">The sequence shown here is derived from an EMBL/GenBank/DDBJ whole genome shotgun (WGS) entry which is preliminary data.</text>
</comment>
<evidence type="ECO:0000313" key="4">
    <source>
        <dbReference type="EMBL" id="GFZ89808.1"/>
    </source>
</evidence>
<dbReference type="InterPro" id="IPR011330">
    <property type="entry name" value="Glyco_hydro/deAcase_b/a-brl"/>
</dbReference>
<feature type="domain" description="NodB homology" evidence="3">
    <location>
        <begin position="92"/>
        <end position="290"/>
    </location>
</feature>
<dbReference type="PANTHER" id="PTHR34216:SF3">
    <property type="entry name" value="POLY-BETA-1,6-N-ACETYL-D-GLUCOSAMINE N-DEACETYLASE"/>
    <property type="match status" value="1"/>
</dbReference>
<dbReference type="Proteomes" id="UP000615455">
    <property type="component" value="Unassembled WGS sequence"/>
</dbReference>
<dbReference type="Pfam" id="PF01522">
    <property type="entry name" value="Polysacc_deac_1"/>
    <property type="match status" value="1"/>
</dbReference>
<accession>A0ABQ1EXI3</accession>
<reference evidence="5" key="1">
    <citation type="journal article" date="2019" name="Int. J. Syst. Evol. Microbiol.">
        <title>The Global Catalogue of Microorganisms (GCM) 10K type strain sequencing project: providing services to taxonomists for standard genome sequencing and annotation.</title>
        <authorList>
            <consortium name="The Broad Institute Genomics Platform"/>
            <consortium name="The Broad Institute Genome Sequencing Center for Infectious Disease"/>
            <person name="Wu L."/>
            <person name="Ma J."/>
        </authorList>
    </citation>
    <scope>NUCLEOTIDE SEQUENCE [LARGE SCALE GENOMIC DNA]</scope>
    <source>
        <strain evidence="5">CGMCC 1.15043</strain>
    </source>
</reference>
<keyword evidence="2" id="KW-0732">Signal</keyword>
<keyword evidence="5" id="KW-1185">Reference proteome</keyword>
<organism evidence="4 5">
    <name type="scientific">Paenibacillus marchantiophytorum</name>
    <dbReference type="NCBI Taxonomy" id="1619310"/>
    <lineage>
        <taxon>Bacteria</taxon>
        <taxon>Bacillati</taxon>
        <taxon>Bacillota</taxon>
        <taxon>Bacilli</taxon>
        <taxon>Bacillales</taxon>
        <taxon>Paenibacillaceae</taxon>
        <taxon>Paenibacillus</taxon>
    </lineage>
</organism>
<comment type="subcellular location">
    <subcellularLocation>
        <location evidence="1">Secreted</location>
    </subcellularLocation>
</comment>
<dbReference type="CDD" id="cd10918">
    <property type="entry name" value="CE4_NodB_like_5s_6s"/>
    <property type="match status" value="1"/>
</dbReference>
<dbReference type="InterPro" id="IPR002509">
    <property type="entry name" value="NODB_dom"/>
</dbReference>
<evidence type="ECO:0000256" key="1">
    <source>
        <dbReference type="ARBA" id="ARBA00004613"/>
    </source>
</evidence>
<name>A0ABQ1EXI3_9BACL</name>
<protein>
    <submittedName>
        <fullName evidence="4">Polysaccharide deacetylase</fullName>
    </submittedName>
</protein>
<proteinExistence type="predicted"/>
<dbReference type="RefSeq" id="WP_189014314.1">
    <property type="nucleotide sequence ID" value="NZ_BMHE01000021.1"/>
</dbReference>
<evidence type="ECO:0000313" key="5">
    <source>
        <dbReference type="Proteomes" id="UP000615455"/>
    </source>
</evidence>
<dbReference type="PROSITE" id="PS51677">
    <property type="entry name" value="NODB"/>
    <property type="match status" value="1"/>
</dbReference>